<dbReference type="WBParaSite" id="PSAMB.scaffold359size54766.g4923.t1">
    <property type="protein sequence ID" value="PSAMB.scaffold359size54766.g4923.t1"/>
    <property type="gene ID" value="PSAMB.scaffold359size54766.g4923"/>
</dbReference>
<reference evidence="2" key="1">
    <citation type="submission" date="2022-11" db="UniProtKB">
        <authorList>
            <consortium name="WormBaseParasite"/>
        </authorList>
    </citation>
    <scope>IDENTIFICATION</scope>
</reference>
<sequence>YKYKYNNADYYKHYNKHYNANHYQQYNKYNNQYDEHNYFN</sequence>
<accession>A0A914WAF5</accession>
<name>A0A914WAF5_9BILA</name>
<dbReference type="AlphaFoldDB" id="A0A914WAF5"/>
<evidence type="ECO:0000313" key="2">
    <source>
        <dbReference type="WBParaSite" id="PSAMB.scaffold359size54766.g4923.t1"/>
    </source>
</evidence>
<evidence type="ECO:0000313" key="1">
    <source>
        <dbReference type="Proteomes" id="UP000887566"/>
    </source>
</evidence>
<dbReference type="Proteomes" id="UP000887566">
    <property type="component" value="Unplaced"/>
</dbReference>
<protein>
    <submittedName>
        <fullName evidence="2">Uncharacterized protein</fullName>
    </submittedName>
</protein>
<proteinExistence type="predicted"/>
<organism evidence="1 2">
    <name type="scientific">Plectus sambesii</name>
    <dbReference type="NCBI Taxonomy" id="2011161"/>
    <lineage>
        <taxon>Eukaryota</taxon>
        <taxon>Metazoa</taxon>
        <taxon>Ecdysozoa</taxon>
        <taxon>Nematoda</taxon>
        <taxon>Chromadorea</taxon>
        <taxon>Plectida</taxon>
        <taxon>Plectina</taxon>
        <taxon>Plectoidea</taxon>
        <taxon>Plectidae</taxon>
        <taxon>Plectus</taxon>
    </lineage>
</organism>
<keyword evidence="1" id="KW-1185">Reference proteome</keyword>